<sequence length="199" mass="22414">MNKLPAINQKKSANEFPNVVRQQRVAPIIHSFHTLPPCHAAGVCTITISPVAMAKYALAAATHRATYVPSAMLHEQQGRQRESKRSRTYDHQSHCQWLDGGQPTNQSPKQIQDRRRKRPATIRKKQHNCPLQYQNNSSSSVDSAAAKSRHHFCCTLMCSRRAAQAAQTCSKNLLSPVQLNLNIRVHSCGHERLQQQQHS</sequence>
<evidence type="ECO:0000313" key="2">
    <source>
        <dbReference type="EMBL" id="CAD6998186.1"/>
    </source>
</evidence>
<feature type="compositionally biased region" description="Basic residues" evidence="1">
    <location>
        <begin position="114"/>
        <end position="127"/>
    </location>
</feature>
<feature type="compositionally biased region" description="Basic and acidic residues" evidence="1">
    <location>
        <begin position="76"/>
        <end position="93"/>
    </location>
</feature>
<evidence type="ECO:0000256" key="1">
    <source>
        <dbReference type="SAM" id="MobiDB-lite"/>
    </source>
</evidence>
<accession>A0A811UJU8</accession>
<dbReference type="AlphaFoldDB" id="A0A811UJU8"/>
<dbReference type="Proteomes" id="UP000606786">
    <property type="component" value="Unassembled WGS sequence"/>
</dbReference>
<protein>
    <submittedName>
        <fullName evidence="2">(Mediterranean fruit fly) hypothetical protein</fullName>
    </submittedName>
</protein>
<evidence type="ECO:0000313" key="3">
    <source>
        <dbReference type="Proteomes" id="UP000606786"/>
    </source>
</evidence>
<proteinExistence type="predicted"/>
<feature type="region of interest" description="Disordered" evidence="1">
    <location>
        <begin position="73"/>
        <end position="142"/>
    </location>
</feature>
<keyword evidence="3" id="KW-1185">Reference proteome</keyword>
<name>A0A811UJU8_CERCA</name>
<gene>
    <name evidence="2" type="ORF">CCAP1982_LOCUS6802</name>
</gene>
<reference evidence="2" key="1">
    <citation type="submission" date="2020-11" db="EMBL/GenBank/DDBJ databases">
        <authorList>
            <person name="Whitehead M."/>
        </authorList>
    </citation>
    <scope>NUCLEOTIDE SEQUENCE</scope>
    <source>
        <strain evidence="2">EGII</strain>
    </source>
</reference>
<dbReference type="EMBL" id="CAJHJT010000012">
    <property type="protein sequence ID" value="CAD6998186.1"/>
    <property type="molecule type" value="Genomic_DNA"/>
</dbReference>
<comment type="caution">
    <text evidence="2">The sequence shown here is derived from an EMBL/GenBank/DDBJ whole genome shotgun (WGS) entry which is preliminary data.</text>
</comment>
<organism evidence="2 3">
    <name type="scientific">Ceratitis capitata</name>
    <name type="common">Mediterranean fruit fly</name>
    <name type="synonym">Tephritis capitata</name>
    <dbReference type="NCBI Taxonomy" id="7213"/>
    <lineage>
        <taxon>Eukaryota</taxon>
        <taxon>Metazoa</taxon>
        <taxon>Ecdysozoa</taxon>
        <taxon>Arthropoda</taxon>
        <taxon>Hexapoda</taxon>
        <taxon>Insecta</taxon>
        <taxon>Pterygota</taxon>
        <taxon>Neoptera</taxon>
        <taxon>Endopterygota</taxon>
        <taxon>Diptera</taxon>
        <taxon>Brachycera</taxon>
        <taxon>Muscomorpha</taxon>
        <taxon>Tephritoidea</taxon>
        <taxon>Tephritidae</taxon>
        <taxon>Ceratitis</taxon>
        <taxon>Ceratitis</taxon>
    </lineage>
</organism>